<evidence type="ECO:0000313" key="11">
    <source>
        <dbReference type="EMBL" id="QGZ99867.1"/>
    </source>
</evidence>
<reference evidence="11 12" key="1">
    <citation type="submission" date="2019-12" db="EMBL/GenBank/DDBJ databases">
        <title>Sequence classification of anaerobic respiratory reductive dehalogenases: First we see many, then we see few.</title>
        <authorList>
            <person name="Molenda O."/>
            <person name="Puentes Jacome L.A."/>
            <person name="Cao X."/>
            <person name="Nesbo C.L."/>
            <person name="Tang S."/>
            <person name="Morson N."/>
            <person name="Patron J."/>
            <person name="Lomheim L."/>
            <person name="Wishart D.S."/>
            <person name="Edwards E.A."/>
        </authorList>
    </citation>
    <scope>NUCLEOTIDE SEQUENCE [LARGE SCALE GENOMIC DNA]</scope>
    <source>
        <strain evidence="11 12">12DCA</strain>
    </source>
</reference>
<dbReference type="InterPro" id="IPR008978">
    <property type="entry name" value="HSP20-like_chaperone"/>
</dbReference>
<dbReference type="RefSeq" id="WP_019226202.1">
    <property type="nucleotide sequence ID" value="NZ_CP046996.1"/>
</dbReference>
<dbReference type="Gene3D" id="2.60.40.790">
    <property type="match status" value="1"/>
</dbReference>
<evidence type="ECO:0000256" key="2">
    <source>
        <dbReference type="ARBA" id="ARBA00022741"/>
    </source>
</evidence>
<dbReference type="FunFam" id="3.40.50.300:FF:001801">
    <property type="entry name" value="Putative arsenical pump-driving ATPase"/>
    <property type="match status" value="1"/>
</dbReference>
<dbReference type="EC" id="7.3.2.7" evidence="8"/>
<dbReference type="PANTHER" id="PTHR10803:SF3">
    <property type="entry name" value="ATPASE GET3"/>
    <property type="match status" value="1"/>
</dbReference>
<keyword evidence="2" id="KW-0547">Nucleotide-binding</keyword>
<evidence type="ECO:0000259" key="9">
    <source>
        <dbReference type="Pfam" id="PF02374"/>
    </source>
</evidence>
<evidence type="ECO:0000256" key="4">
    <source>
        <dbReference type="ARBA" id="ARBA00022849"/>
    </source>
</evidence>
<comment type="function">
    <text evidence="7">Anion-transporting ATPase. Catalyzes the extrusion of arsenite.</text>
</comment>
<comment type="catalytic activity">
    <reaction evidence="6">
        <text>arsenite(in) + ATP + H2O = arsenite(out) + ADP + phosphate + H(+)</text>
        <dbReference type="Rhea" id="RHEA:11348"/>
        <dbReference type="ChEBI" id="CHEBI:15377"/>
        <dbReference type="ChEBI" id="CHEBI:15378"/>
        <dbReference type="ChEBI" id="CHEBI:29242"/>
        <dbReference type="ChEBI" id="CHEBI:30616"/>
        <dbReference type="ChEBI" id="CHEBI:43474"/>
        <dbReference type="ChEBI" id="CHEBI:456216"/>
        <dbReference type="EC" id="7.3.2.7"/>
    </reaction>
</comment>
<dbReference type="Pfam" id="PF17886">
    <property type="entry name" value="ArsA_HSP20"/>
    <property type="match status" value="1"/>
</dbReference>
<dbReference type="InterPro" id="IPR016300">
    <property type="entry name" value="ATPase_ArsA/GET3"/>
</dbReference>
<dbReference type="InterPro" id="IPR027417">
    <property type="entry name" value="P-loop_NTPase"/>
</dbReference>
<evidence type="ECO:0000259" key="10">
    <source>
        <dbReference type="Pfam" id="PF17886"/>
    </source>
</evidence>
<evidence type="ECO:0000256" key="8">
    <source>
        <dbReference type="ARBA" id="ARBA00066752"/>
    </source>
</evidence>
<dbReference type="Gene3D" id="3.40.50.300">
    <property type="entry name" value="P-loop containing nucleotide triphosphate hydrolases"/>
    <property type="match status" value="1"/>
</dbReference>
<dbReference type="InterPro" id="IPR040612">
    <property type="entry name" value="ArsA_HSP20-like"/>
</dbReference>
<dbReference type="SUPFAM" id="SSF52540">
    <property type="entry name" value="P-loop containing nucleoside triphosphate hydrolases"/>
    <property type="match status" value="1"/>
</dbReference>
<keyword evidence="3" id="KW-0067">ATP-binding</keyword>
<dbReference type="AlphaFoldDB" id="A0A857DGX1"/>
<sequence>MGTILIFTGKGGVGKTSVAAAHAMLSVGDGRKTLLVSTDMAHNLGDLFELTLGSEITALDNGLHLLEINPHDVMENDFKDMKQAFLRLVASSGMASEQLEQIAVFPGMDELFSLLKILSLHQSGHYDRIIVDCAPTGETLALLKFPELLSWYMEKMFPIGKAALRILSPISKTVFKVQLPDRQAMTDIERLYVTLLEFQTLLKDPATTAIRLVTIPEKMVVEETKRNFMYLNLYGFNVDCLFINRILPQDLNNPFFDEWIAIQTRYTEELESLFTGRTIRRIPWFDSDLNGVGGIGRLAEILAESSPLFELQPPSAGEHYEKTETGYALVLDLPFVEKGDIRFNESATDLILKIGNFKRSIPKPATLRHYLVNSAKLTDGKLTVRFEPK</sequence>
<keyword evidence="4" id="KW-0059">Arsenical resistance</keyword>
<feature type="domain" description="ArsA HSP20-like" evidence="10">
    <location>
        <begin position="325"/>
        <end position="386"/>
    </location>
</feature>
<evidence type="ECO:0000313" key="12">
    <source>
        <dbReference type="Proteomes" id="UP000430508"/>
    </source>
</evidence>
<evidence type="ECO:0000256" key="3">
    <source>
        <dbReference type="ARBA" id="ARBA00022840"/>
    </source>
</evidence>
<dbReference type="InterPro" id="IPR025723">
    <property type="entry name" value="ArsA/GET3_ATPase-like"/>
</dbReference>
<dbReference type="Pfam" id="PF02374">
    <property type="entry name" value="ArsA_ATPase"/>
    <property type="match status" value="1"/>
</dbReference>
<comment type="similarity">
    <text evidence="1">Belongs to the arsA ATPase family.</text>
</comment>
<dbReference type="PANTHER" id="PTHR10803">
    <property type="entry name" value="ARSENICAL PUMP-DRIVING ATPASE ARSENITE-TRANSLOCATING ATPASE"/>
    <property type="match status" value="1"/>
</dbReference>
<dbReference type="GO" id="GO:0015446">
    <property type="term" value="F:ATPase-coupled arsenite transmembrane transporter activity"/>
    <property type="evidence" value="ECO:0007669"/>
    <property type="project" value="UniProtKB-EC"/>
</dbReference>
<dbReference type="NCBIfam" id="TIGR00345">
    <property type="entry name" value="GET3_arsA_TRC40"/>
    <property type="match status" value="1"/>
</dbReference>
<keyword evidence="5" id="KW-1278">Translocase</keyword>
<dbReference type="EMBL" id="CP046996">
    <property type="protein sequence ID" value="QGZ99867.1"/>
    <property type="molecule type" value="Genomic_DNA"/>
</dbReference>
<protein>
    <recommendedName>
        <fullName evidence="8">arsenite-transporting ATPase</fullName>
        <ecNumber evidence="8">7.3.2.7</ecNumber>
    </recommendedName>
</protein>
<dbReference type="GO" id="GO:0005524">
    <property type="term" value="F:ATP binding"/>
    <property type="evidence" value="ECO:0007669"/>
    <property type="project" value="UniProtKB-KW"/>
</dbReference>
<name>A0A857DGX1_9FIRM</name>
<accession>A0A857DGX1</accession>
<evidence type="ECO:0000256" key="5">
    <source>
        <dbReference type="ARBA" id="ARBA00022967"/>
    </source>
</evidence>
<dbReference type="Proteomes" id="UP000430508">
    <property type="component" value="Chromosome"/>
</dbReference>
<evidence type="ECO:0000256" key="1">
    <source>
        <dbReference type="ARBA" id="ARBA00011040"/>
    </source>
</evidence>
<evidence type="ECO:0000256" key="7">
    <source>
        <dbReference type="ARBA" id="ARBA00059736"/>
    </source>
</evidence>
<dbReference type="CDD" id="cd02035">
    <property type="entry name" value="ArsA"/>
    <property type="match status" value="1"/>
</dbReference>
<proteinExistence type="inferred from homology"/>
<evidence type="ECO:0000256" key="6">
    <source>
        <dbReference type="ARBA" id="ARBA00052296"/>
    </source>
</evidence>
<dbReference type="GO" id="GO:0016887">
    <property type="term" value="F:ATP hydrolysis activity"/>
    <property type="evidence" value="ECO:0007669"/>
    <property type="project" value="InterPro"/>
</dbReference>
<feature type="domain" description="ArsA/GET3 Anion-transporting ATPase-like" evidence="9">
    <location>
        <begin position="4"/>
        <end position="303"/>
    </location>
</feature>
<organism evidence="11 12">
    <name type="scientific">Dehalobacter restrictus</name>
    <dbReference type="NCBI Taxonomy" id="55583"/>
    <lineage>
        <taxon>Bacteria</taxon>
        <taxon>Bacillati</taxon>
        <taxon>Bacillota</taxon>
        <taxon>Clostridia</taxon>
        <taxon>Eubacteriales</taxon>
        <taxon>Desulfitobacteriaceae</taxon>
        <taxon>Dehalobacter</taxon>
    </lineage>
</organism>
<gene>
    <name evidence="11" type="ORF">GQ588_04015</name>
</gene>